<dbReference type="PROSITE" id="PS00211">
    <property type="entry name" value="ABC_TRANSPORTER_1"/>
    <property type="match status" value="1"/>
</dbReference>
<dbReference type="GO" id="GO:0005886">
    <property type="term" value="C:plasma membrane"/>
    <property type="evidence" value="ECO:0007669"/>
    <property type="project" value="UniProtKB-SubCell"/>
</dbReference>
<dbReference type="EMBL" id="BDCO01000002">
    <property type="protein sequence ID" value="GAT33618.1"/>
    <property type="molecule type" value="Genomic_DNA"/>
</dbReference>
<keyword evidence="5" id="KW-0547">Nucleotide-binding</keyword>
<dbReference type="PROSITE" id="PS50929">
    <property type="entry name" value="ABC_TM1F"/>
    <property type="match status" value="1"/>
</dbReference>
<evidence type="ECO:0000259" key="11">
    <source>
        <dbReference type="PROSITE" id="PS50929"/>
    </source>
</evidence>
<evidence type="ECO:0000256" key="9">
    <source>
        <dbReference type="SAM" id="Phobius"/>
    </source>
</evidence>
<proteinExistence type="predicted"/>
<dbReference type="Pfam" id="PF00664">
    <property type="entry name" value="ABC_membrane"/>
    <property type="match status" value="1"/>
</dbReference>
<dbReference type="InterPro" id="IPR003593">
    <property type="entry name" value="AAA+_ATPase"/>
</dbReference>
<evidence type="ECO:0000313" key="13">
    <source>
        <dbReference type="Proteomes" id="UP000076023"/>
    </source>
</evidence>
<keyword evidence="6 12" id="KW-0067">ATP-binding</keyword>
<dbReference type="AlphaFoldDB" id="A0A146GAG5"/>
<evidence type="ECO:0000259" key="10">
    <source>
        <dbReference type="PROSITE" id="PS50893"/>
    </source>
</evidence>
<gene>
    <name evidence="12" type="ORF">TSACC_22035</name>
</gene>
<evidence type="ECO:0000256" key="1">
    <source>
        <dbReference type="ARBA" id="ARBA00004651"/>
    </source>
</evidence>
<dbReference type="InterPro" id="IPR003439">
    <property type="entry name" value="ABC_transporter-like_ATP-bd"/>
</dbReference>
<evidence type="ECO:0000256" key="8">
    <source>
        <dbReference type="ARBA" id="ARBA00023136"/>
    </source>
</evidence>
<dbReference type="InterPro" id="IPR027417">
    <property type="entry name" value="P-loop_NTPase"/>
</dbReference>
<keyword evidence="4 9" id="KW-0812">Transmembrane</keyword>
<reference evidence="13" key="1">
    <citation type="journal article" date="2017" name="Genome Announc.">
        <title>Draft Genome Sequence of Terrimicrobium sacchariphilum NM-5T, a Facultative Anaerobic Soil Bacterium of the Class Spartobacteria.</title>
        <authorList>
            <person name="Qiu Y.L."/>
            <person name="Tourlousse D.M."/>
            <person name="Matsuura N."/>
            <person name="Ohashi A."/>
            <person name="Sekiguchi Y."/>
        </authorList>
    </citation>
    <scope>NUCLEOTIDE SEQUENCE [LARGE SCALE GENOMIC DNA]</scope>
    <source>
        <strain evidence="13">NM-5</strain>
    </source>
</reference>
<evidence type="ECO:0000256" key="4">
    <source>
        <dbReference type="ARBA" id="ARBA00022692"/>
    </source>
</evidence>
<dbReference type="InterPro" id="IPR039421">
    <property type="entry name" value="Type_1_exporter"/>
</dbReference>
<feature type="transmembrane region" description="Helical" evidence="9">
    <location>
        <begin position="126"/>
        <end position="149"/>
    </location>
</feature>
<sequence length="447" mass="48181">MHDAVEGVEALDASNGLYFPQFLVGLSAPVVICVVIGILDWVAGLVLLLTAPIAPLLLGLTQSRFRSVSSRYHAAANALSARFLDAVQGLATLKALNAGRAQGTEMAQAGEYFRKETMKLLAVNQLAIFLLDWGFAVGATGAAFVVAALRWQAGAISVGEAIAIVLLSLEIIRQLNLLGAFFFAGAGGRAMSRRICQYLEEPVPVQDAGQRIHRLPSRLGISFEDVSFGYREGSDVLHDVSFSIDPGETVGLLGASGAGKSSIIHLLLRFADPRSGRVTLGGYPLPDLPLEWVRSQMAWVAQDTWLFHGTVAENLRIARPDASLREIVAASRAACIHDFISSLPDGYSTHVGERGVRLSGGQAQRLAIARALLKDAPIVLLDEPTSHIDCACEANLRHALERLMEGRTVLHITHRRHSLSSACRLLYLEGGRIVLNEESRDREAMAA</sequence>
<evidence type="ECO:0000256" key="5">
    <source>
        <dbReference type="ARBA" id="ARBA00022741"/>
    </source>
</evidence>
<keyword evidence="2" id="KW-0813">Transport</keyword>
<dbReference type="Gene3D" id="3.40.50.300">
    <property type="entry name" value="P-loop containing nucleotide triphosphate hydrolases"/>
    <property type="match status" value="1"/>
</dbReference>
<dbReference type="InterPro" id="IPR036640">
    <property type="entry name" value="ABC1_TM_sf"/>
</dbReference>
<accession>A0A146GAG5</accession>
<dbReference type="SUPFAM" id="SSF90123">
    <property type="entry name" value="ABC transporter transmembrane region"/>
    <property type="match status" value="1"/>
</dbReference>
<comment type="subcellular location">
    <subcellularLocation>
        <location evidence="1">Cell membrane</location>
        <topology evidence="1">Multi-pass membrane protein</topology>
    </subcellularLocation>
</comment>
<dbReference type="FunFam" id="3.40.50.300:FF:000221">
    <property type="entry name" value="Multidrug ABC transporter ATP-binding protein"/>
    <property type="match status" value="1"/>
</dbReference>
<evidence type="ECO:0000256" key="7">
    <source>
        <dbReference type="ARBA" id="ARBA00022989"/>
    </source>
</evidence>
<keyword evidence="7 9" id="KW-1133">Transmembrane helix</keyword>
<dbReference type="GO" id="GO:0005524">
    <property type="term" value="F:ATP binding"/>
    <property type="evidence" value="ECO:0007669"/>
    <property type="project" value="UniProtKB-KW"/>
</dbReference>
<feature type="domain" description="ABC transmembrane type-1" evidence="11">
    <location>
        <begin position="1"/>
        <end position="182"/>
    </location>
</feature>
<dbReference type="PANTHER" id="PTHR24221:SF654">
    <property type="entry name" value="ATP-BINDING CASSETTE SUB-FAMILY B MEMBER 6"/>
    <property type="match status" value="1"/>
</dbReference>
<keyword evidence="8 9" id="KW-0472">Membrane</keyword>
<dbReference type="Gene3D" id="1.20.1560.10">
    <property type="entry name" value="ABC transporter type 1, transmembrane domain"/>
    <property type="match status" value="1"/>
</dbReference>
<dbReference type="InterPro" id="IPR017871">
    <property type="entry name" value="ABC_transporter-like_CS"/>
</dbReference>
<dbReference type="InterPro" id="IPR011527">
    <property type="entry name" value="ABC1_TM_dom"/>
</dbReference>
<keyword evidence="3" id="KW-1003">Cell membrane</keyword>
<dbReference type="SMART" id="SM00382">
    <property type="entry name" value="AAA"/>
    <property type="match status" value="1"/>
</dbReference>
<keyword evidence="13" id="KW-1185">Reference proteome</keyword>
<dbReference type="FunCoup" id="A0A146GAG5">
    <property type="interactions" value="76"/>
</dbReference>
<name>A0A146GAG5_TERSA</name>
<organism evidence="12 13">
    <name type="scientific">Terrimicrobium sacchariphilum</name>
    <dbReference type="NCBI Taxonomy" id="690879"/>
    <lineage>
        <taxon>Bacteria</taxon>
        <taxon>Pseudomonadati</taxon>
        <taxon>Verrucomicrobiota</taxon>
        <taxon>Terrimicrobiia</taxon>
        <taxon>Terrimicrobiales</taxon>
        <taxon>Terrimicrobiaceae</taxon>
        <taxon>Terrimicrobium</taxon>
    </lineage>
</organism>
<dbReference type="STRING" id="690879.TSACC_22035"/>
<dbReference type="PROSITE" id="PS50893">
    <property type="entry name" value="ABC_TRANSPORTER_2"/>
    <property type="match status" value="1"/>
</dbReference>
<dbReference type="GO" id="GO:0140359">
    <property type="term" value="F:ABC-type transporter activity"/>
    <property type="evidence" value="ECO:0007669"/>
    <property type="project" value="InterPro"/>
</dbReference>
<dbReference type="SUPFAM" id="SSF52540">
    <property type="entry name" value="P-loop containing nucleoside triphosphate hydrolases"/>
    <property type="match status" value="1"/>
</dbReference>
<dbReference type="Pfam" id="PF00005">
    <property type="entry name" value="ABC_tran"/>
    <property type="match status" value="1"/>
</dbReference>
<comment type="caution">
    <text evidence="12">The sequence shown here is derived from an EMBL/GenBank/DDBJ whole genome shotgun (WGS) entry which is preliminary data.</text>
</comment>
<evidence type="ECO:0000256" key="2">
    <source>
        <dbReference type="ARBA" id="ARBA00022448"/>
    </source>
</evidence>
<feature type="domain" description="ABC transporter" evidence="10">
    <location>
        <begin position="221"/>
        <end position="447"/>
    </location>
</feature>
<dbReference type="Proteomes" id="UP000076023">
    <property type="component" value="Unassembled WGS sequence"/>
</dbReference>
<dbReference type="GO" id="GO:0016887">
    <property type="term" value="F:ATP hydrolysis activity"/>
    <property type="evidence" value="ECO:0007669"/>
    <property type="project" value="InterPro"/>
</dbReference>
<dbReference type="PANTHER" id="PTHR24221">
    <property type="entry name" value="ATP-BINDING CASSETTE SUB-FAMILY B"/>
    <property type="match status" value="1"/>
</dbReference>
<evidence type="ECO:0000256" key="6">
    <source>
        <dbReference type="ARBA" id="ARBA00022840"/>
    </source>
</evidence>
<evidence type="ECO:0000256" key="3">
    <source>
        <dbReference type="ARBA" id="ARBA00022475"/>
    </source>
</evidence>
<evidence type="ECO:0000313" key="12">
    <source>
        <dbReference type="EMBL" id="GAT33618.1"/>
    </source>
</evidence>
<feature type="transmembrane region" description="Helical" evidence="9">
    <location>
        <begin position="161"/>
        <end position="184"/>
    </location>
</feature>
<protein>
    <submittedName>
        <fullName evidence="12">ATP-binding cassette, subfamily B/ATP-binding cassette, subfamily C, CydD</fullName>
    </submittedName>
</protein>
<dbReference type="InParanoid" id="A0A146GAG5"/>
<feature type="transmembrane region" description="Helical" evidence="9">
    <location>
        <begin position="28"/>
        <end position="61"/>
    </location>
</feature>